<dbReference type="AlphaFoldDB" id="A0A3M7M1J1"/>
<gene>
    <name evidence="1" type="ORF">GMOD_00009990</name>
</gene>
<dbReference type="Proteomes" id="UP000265663">
    <property type="component" value="Unassembled WGS sequence"/>
</dbReference>
<sequence length="90" mass="10098">MWSPAKEAYTHHPAPVPIPVAVVASLSLLLRYDSEVLRCILLYLHSSTSPSVVPQRRRILTPHPQLLSQLLLLLWDDSKVLLNSNPTIIP</sequence>
<accession>A0A3M7M1J1</accession>
<dbReference type="EMBL" id="KE747815">
    <property type="protein sequence ID" value="RMZ68367.1"/>
    <property type="molecule type" value="Genomic_DNA"/>
</dbReference>
<protein>
    <submittedName>
        <fullName evidence="1">Uncharacterized protein</fullName>
    </submittedName>
</protein>
<evidence type="ECO:0000313" key="2">
    <source>
        <dbReference type="Proteomes" id="UP000265663"/>
    </source>
</evidence>
<keyword evidence="2" id="KW-1185">Reference proteome</keyword>
<proteinExistence type="predicted"/>
<organism evidence="1 2">
    <name type="scientific">Pyrenophora seminiperda CCB06</name>
    <dbReference type="NCBI Taxonomy" id="1302712"/>
    <lineage>
        <taxon>Eukaryota</taxon>
        <taxon>Fungi</taxon>
        <taxon>Dikarya</taxon>
        <taxon>Ascomycota</taxon>
        <taxon>Pezizomycotina</taxon>
        <taxon>Dothideomycetes</taxon>
        <taxon>Pleosporomycetidae</taxon>
        <taxon>Pleosporales</taxon>
        <taxon>Pleosporineae</taxon>
        <taxon>Pleosporaceae</taxon>
        <taxon>Pyrenophora</taxon>
    </lineage>
</organism>
<name>A0A3M7M1J1_9PLEO</name>
<evidence type="ECO:0000313" key="1">
    <source>
        <dbReference type="EMBL" id="RMZ68367.1"/>
    </source>
</evidence>
<reference evidence="1 2" key="1">
    <citation type="journal article" date="2014" name="PLoS ONE">
        <title>De novo Genome Assembly of the Fungal Plant Pathogen Pyrenophora semeniperda.</title>
        <authorList>
            <person name="Soliai M.M."/>
            <person name="Meyer S.E."/>
            <person name="Udall J.A."/>
            <person name="Elzinga D.E."/>
            <person name="Hermansen R.A."/>
            <person name="Bodily P.M."/>
            <person name="Hart A.A."/>
            <person name="Coleman C.E."/>
        </authorList>
    </citation>
    <scope>NUCLEOTIDE SEQUENCE [LARGE SCALE GENOMIC DNA]</scope>
    <source>
        <strain evidence="1 2">CCB06</strain>
        <tissue evidence="1">Mycelium</tissue>
    </source>
</reference>